<protein>
    <submittedName>
        <fullName evidence="1">TolA-binding protein</fullName>
    </submittedName>
</protein>
<comment type="caution">
    <text evidence="1">The sequence shown here is derived from an EMBL/GenBank/DDBJ whole genome shotgun (WGS) entry which is preliminary data.</text>
</comment>
<organism evidence="1 2">
    <name type="scientific">Hathewaya limosa</name>
    <name type="common">Clostridium limosum</name>
    <dbReference type="NCBI Taxonomy" id="1536"/>
    <lineage>
        <taxon>Bacteria</taxon>
        <taxon>Bacillati</taxon>
        <taxon>Bacillota</taxon>
        <taxon>Clostridia</taxon>
        <taxon>Eubacteriales</taxon>
        <taxon>Clostridiaceae</taxon>
        <taxon>Hathewaya</taxon>
    </lineage>
</organism>
<evidence type="ECO:0000313" key="2">
    <source>
        <dbReference type="Proteomes" id="UP001224418"/>
    </source>
</evidence>
<proteinExistence type="predicted"/>
<dbReference type="RefSeq" id="WP_307356288.1">
    <property type="nucleotide sequence ID" value="NZ_BAAACJ010000013.1"/>
</dbReference>
<sequence length="214" mass="25669">MDRRNFDKLDLNSQIEYVNKRLGKGESLRKISDDLKIQRKTIRLRFRKNNYEFNKEKNKYICNIAIARNLCKEKEIPNLNIKTNTTETQNTYNTNVIQKEPLENKENTLVLQDNIKNDLFEIINAKEDIFKLINWFHKIESEEKIIEVPELKIDKAKFSGDVKVTTIRIYSGIKDKFQEFIKKFPEFKSQDIYTEALLEFIEKYDKSLVFNKWI</sequence>
<dbReference type="EMBL" id="JAUSWN010000017">
    <property type="protein sequence ID" value="MDQ0480349.1"/>
    <property type="molecule type" value="Genomic_DNA"/>
</dbReference>
<gene>
    <name evidence="1" type="ORF">QOZ93_002097</name>
</gene>
<dbReference type="Proteomes" id="UP001224418">
    <property type="component" value="Unassembled WGS sequence"/>
</dbReference>
<evidence type="ECO:0000313" key="1">
    <source>
        <dbReference type="EMBL" id="MDQ0480349.1"/>
    </source>
</evidence>
<keyword evidence="2" id="KW-1185">Reference proteome</keyword>
<accession>A0ABU0JTC7</accession>
<reference evidence="1 2" key="1">
    <citation type="submission" date="2023-07" db="EMBL/GenBank/DDBJ databases">
        <title>Genomic Encyclopedia of Type Strains, Phase IV (KMG-IV): sequencing the most valuable type-strain genomes for metagenomic binning, comparative biology and taxonomic classification.</title>
        <authorList>
            <person name="Goeker M."/>
        </authorList>
    </citation>
    <scope>NUCLEOTIDE SEQUENCE [LARGE SCALE GENOMIC DNA]</scope>
    <source>
        <strain evidence="1 2">DSM 1400</strain>
    </source>
</reference>
<name>A0ABU0JTC7_HATLI</name>